<evidence type="ECO:0000313" key="1">
    <source>
        <dbReference type="EMBL" id="MBC8567564.1"/>
    </source>
</evidence>
<dbReference type="Proteomes" id="UP000610862">
    <property type="component" value="Unassembled WGS sequence"/>
</dbReference>
<evidence type="ECO:0000313" key="2">
    <source>
        <dbReference type="Proteomes" id="UP000610862"/>
    </source>
</evidence>
<organism evidence="1 2">
    <name type="scientific">Lentihominibacter hominis</name>
    <dbReference type="NCBI Taxonomy" id="2763645"/>
    <lineage>
        <taxon>Bacteria</taxon>
        <taxon>Bacillati</taxon>
        <taxon>Bacillota</taxon>
        <taxon>Clostridia</taxon>
        <taxon>Peptostreptococcales</taxon>
        <taxon>Anaerovoracaceae</taxon>
        <taxon>Lentihominibacter</taxon>
    </lineage>
</organism>
<dbReference type="Gene3D" id="3.10.129.10">
    <property type="entry name" value="Hotdog Thioesterase"/>
    <property type="match status" value="1"/>
</dbReference>
<dbReference type="AlphaFoldDB" id="A0A926E870"/>
<dbReference type="InterPro" id="IPR029069">
    <property type="entry name" value="HotDog_dom_sf"/>
</dbReference>
<reference evidence="1" key="1">
    <citation type="submission" date="2020-08" db="EMBL/GenBank/DDBJ databases">
        <title>Genome public.</title>
        <authorList>
            <person name="Liu C."/>
            <person name="Sun Q."/>
        </authorList>
    </citation>
    <scope>NUCLEOTIDE SEQUENCE</scope>
    <source>
        <strain evidence="1">NSJ-24</strain>
    </source>
</reference>
<keyword evidence="2" id="KW-1185">Reference proteome</keyword>
<sequence>MSKIKEEKRNMLSKVEKGLGVKALKFRLSFGAEDMHYPAEMISGCKLIEKCIDCCTEICNIRDNGDGGLIVHIESDIVRPVHVLDAVEIVCWSVEDGKRSRLYGYEMYKTSEYNQQTDRSDVLDEPALTVKGMVVFVVDDPQ</sequence>
<dbReference type="EMBL" id="JACRTA010000001">
    <property type="protein sequence ID" value="MBC8567564.1"/>
    <property type="molecule type" value="Genomic_DNA"/>
</dbReference>
<proteinExistence type="predicted"/>
<gene>
    <name evidence="1" type="ORF">H8692_02155</name>
</gene>
<accession>A0A926E870</accession>
<comment type="caution">
    <text evidence="1">The sequence shown here is derived from an EMBL/GenBank/DDBJ whole genome shotgun (WGS) entry which is preliminary data.</text>
</comment>
<dbReference type="RefSeq" id="WP_187524898.1">
    <property type="nucleotide sequence ID" value="NZ_JACRTA010000001.1"/>
</dbReference>
<dbReference type="SUPFAM" id="SSF54637">
    <property type="entry name" value="Thioesterase/thiol ester dehydrase-isomerase"/>
    <property type="match status" value="1"/>
</dbReference>
<name>A0A926E870_9FIRM</name>
<protein>
    <submittedName>
        <fullName evidence="1">Uncharacterized protein</fullName>
    </submittedName>
</protein>